<dbReference type="EMBL" id="MFKI01000013">
    <property type="protein sequence ID" value="OGG39381.1"/>
    <property type="molecule type" value="Genomic_DNA"/>
</dbReference>
<dbReference type="Proteomes" id="UP000179324">
    <property type="component" value="Unassembled WGS sequence"/>
</dbReference>
<dbReference type="AlphaFoldDB" id="A0A1F6BR35"/>
<sequence>MSASGSNRSERDSKIGRKIARLSLSTGGASGDCASDLDGDVTRADSPPRDVSGEHALATNAKNRNTATTPKFNVFIENYLLVMANNQVKCCHK</sequence>
<reference evidence="2 3" key="1">
    <citation type="journal article" date="2016" name="Nat. Commun.">
        <title>Thousands of microbial genomes shed light on interconnected biogeochemical processes in an aquifer system.</title>
        <authorList>
            <person name="Anantharaman K."/>
            <person name="Brown C.T."/>
            <person name="Hug L.A."/>
            <person name="Sharon I."/>
            <person name="Castelle C.J."/>
            <person name="Probst A.J."/>
            <person name="Thomas B.C."/>
            <person name="Singh A."/>
            <person name="Wilkins M.J."/>
            <person name="Karaoz U."/>
            <person name="Brodie E.L."/>
            <person name="Williams K.H."/>
            <person name="Hubbard S.S."/>
            <person name="Banfield J.F."/>
        </authorList>
    </citation>
    <scope>NUCLEOTIDE SEQUENCE [LARGE SCALE GENOMIC DNA]</scope>
</reference>
<evidence type="ECO:0000313" key="2">
    <source>
        <dbReference type="EMBL" id="OGG39381.1"/>
    </source>
</evidence>
<feature type="compositionally biased region" description="Basic and acidic residues" evidence="1">
    <location>
        <begin position="40"/>
        <end position="53"/>
    </location>
</feature>
<feature type="region of interest" description="Disordered" evidence="1">
    <location>
        <begin position="1"/>
        <end position="20"/>
    </location>
</feature>
<feature type="region of interest" description="Disordered" evidence="1">
    <location>
        <begin position="25"/>
        <end position="62"/>
    </location>
</feature>
<evidence type="ECO:0000313" key="3">
    <source>
        <dbReference type="Proteomes" id="UP000179324"/>
    </source>
</evidence>
<evidence type="ECO:0000256" key="1">
    <source>
        <dbReference type="SAM" id="MobiDB-lite"/>
    </source>
</evidence>
<organism evidence="2 3">
    <name type="scientific">Candidatus Jorgensenbacteria bacterium GWC1_48_12</name>
    <dbReference type="NCBI Taxonomy" id="1798469"/>
    <lineage>
        <taxon>Bacteria</taxon>
        <taxon>Candidatus Joergenseniibacteriota</taxon>
    </lineage>
</organism>
<comment type="caution">
    <text evidence="2">The sequence shown here is derived from an EMBL/GenBank/DDBJ whole genome shotgun (WGS) entry which is preliminary data.</text>
</comment>
<proteinExistence type="predicted"/>
<protein>
    <submittedName>
        <fullName evidence="2">Uncharacterized protein</fullName>
    </submittedName>
</protein>
<gene>
    <name evidence="2" type="ORF">A2127_00250</name>
</gene>
<name>A0A1F6BR35_9BACT</name>
<accession>A0A1F6BR35</accession>